<evidence type="ECO:0000256" key="3">
    <source>
        <dbReference type="ARBA" id="ARBA00022692"/>
    </source>
</evidence>
<evidence type="ECO:0000313" key="8">
    <source>
        <dbReference type="EMBL" id="TNC49012.1"/>
    </source>
</evidence>
<feature type="transmembrane region" description="Helical" evidence="6">
    <location>
        <begin position="354"/>
        <end position="376"/>
    </location>
</feature>
<feature type="domain" description="ABC3 transporter permease C-terminal" evidence="7">
    <location>
        <begin position="268"/>
        <end position="381"/>
    </location>
</feature>
<feature type="transmembrane region" description="Helical" evidence="6">
    <location>
        <begin position="429"/>
        <end position="451"/>
    </location>
</feature>
<protein>
    <submittedName>
        <fullName evidence="8">FtsX-like permease family protein</fullName>
    </submittedName>
</protein>
<dbReference type="RefSeq" id="WP_139077312.1">
    <property type="nucleotide sequence ID" value="NZ_VDFU01000014.1"/>
</dbReference>
<dbReference type="Pfam" id="PF02687">
    <property type="entry name" value="FtsX"/>
    <property type="match status" value="2"/>
</dbReference>
<keyword evidence="4 6" id="KW-1133">Transmembrane helix</keyword>
<dbReference type="PANTHER" id="PTHR30287">
    <property type="entry name" value="MEMBRANE COMPONENT OF PREDICTED ABC SUPERFAMILY METABOLITE UPTAKE TRANSPORTER"/>
    <property type="match status" value="1"/>
</dbReference>
<keyword evidence="3 6" id="KW-0812">Transmembrane</keyword>
<gene>
    <name evidence="8" type="ORF">FHG66_12670</name>
</gene>
<keyword evidence="9" id="KW-1185">Reference proteome</keyword>
<evidence type="ECO:0000256" key="6">
    <source>
        <dbReference type="SAM" id="Phobius"/>
    </source>
</evidence>
<dbReference type="OrthoDB" id="9775544at2"/>
<feature type="transmembrane region" description="Helical" evidence="6">
    <location>
        <begin position="770"/>
        <end position="792"/>
    </location>
</feature>
<evidence type="ECO:0000313" key="9">
    <source>
        <dbReference type="Proteomes" id="UP000305887"/>
    </source>
</evidence>
<feature type="transmembrane region" description="Helical" evidence="6">
    <location>
        <begin position="21"/>
        <end position="43"/>
    </location>
</feature>
<feature type="transmembrane region" description="Helical" evidence="6">
    <location>
        <begin position="405"/>
        <end position="423"/>
    </location>
</feature>
<dbReference type="AlphaFoldDB" id="A0A5C4MX85"/>
<reference evidence="8 9" key="1">
    <citation type="submission" date="2019-06" db="EMBL/GenBank/DDBJ databases">
        <title>YIM 131921 draft genome.</title>
        <authorList>
            <person name="Jiang L."/>
        </authorList>
    </citation>
    <scope>NUCLEOTIDE SEQUENCE [LARGE SCALE GENOMIC DNA]</scope>
    <source>
        <strain evidence="8 9">YIM 131921</strain>
    </source>
</reference>
<keyword evidence="2" id="KW-1003">Cell membrane</keyword>
<dbReference type="EMBL" id="VDFU01000014">
    <property type="protein sequence ID" value="TNC49012.1"/>
    <property type="molecule type" value="Genomic_DNA"/>
</dbReference>
<dbReference type="InterPro" id="IPR003838">
    <property type="entry name" value="ABC3_permease_C"/>
</dbReference>
<comment type="caution">
    <text evidence="8">The sequence shown here is derived from an EMBL/GenBank/DDBJ whole genome shotgun (WGS) entry which is preliminary data.</text>
</comment>
<evidence type="ECO:0000259" key="7">
    <source>
        <dbReference type="Pfam" id="PF02687"/>
    </source>
</evidence>
<keyword evidence="5 6" id="KW-0472">Membrane</keyword>
<feature type="transmembrane region" description="Helical" evidence="6">
    <location>
        <begin position="804"/>
        <end position="828"/>
    </location>
</feature>
<evidence type="ECO:0000256" key="1">
    <source>
        <dbReference type="ARBA" id="ARBA00004651"/>
    </source>
</evidence>
<name>A0A5C4MX85_9RHOB</name>
<proteinExistence type="predicted"/>
<feature type="domain" description="ABC3 transporter permease C-terminal" evidence="7">
    <location>
        <begin position="721"/>
        <end position="831"/>
    </location>
</feature>
<dbReference type="PANTHER" id="PTHR30287:SF1">
    <property type="entry name" value="INNER MEMBRANE PROTEIN"/>
    <property type="match status" value="1"/>
</dbReference>
<accession>A0A5C4MX85</accession>
<sequence>MITAARLAARELRGGLKGGLRGFRIFLLCLMLGVAAIAAVGTVRTAIEAGLEREGARLLGGDAEAELTYRFATPEERAWLGSLGPRVSEVVDFRSLAVADPDGRGDRALTQVKAVDDLYPLIGEVELDPPLPLARALDGGALPSLVMERVLADRLALEVGDRVRLGTQDFTLSAILTRYPDNSTAGFGLGPRTIVRTEDLANSGLLAEGTLFNTLYRIDLPATADLDALAGEAGRLWQDRGLRWRDARDGAGGTQEVVERLGRFLVLVGLSGLAVGGVGVSAAVGAYLAAKAEVIATLRTLGASRAMIFASYFLQIGALGLVGVVLGLVLGAGLPQLLAPWIKTQLPVPAEFALYWGPLGEALLYGVLAMLLFTLWPLARAGDIRAATLFRDALAGGPRLPRPPYLIATAVILAVLLAAASYFQGAVALTLWTAAGIAGALLLLALVATLARGLARRLSGRTRGWPTLRLALGSIGAQGGEAVPVVLSLGLGLTVLATVGQIDGNLRRAISGDLPAIAPSYFVVDIQPDQIDGFRERLSANPAVERLEAAPMLRGLIARINGVPAEDYAGGHWVLQGDRGITYSATPPPGTTITAGEWWPEDYAGPPLVSVAAEEGGEMGLKLGDTITVNVLGRDIEASIASFREVDFQSAGIGFILALNPSALQGAPHSWIATVYSTEEAEGPILRDLAEAYPNITAIRIRDAVDEAQRIIEGATSAIRVAALATLATGFLVLIGAAAAGERARAWEAAILKTLGAGRPLILRSFALRAALLGLAAGVVALGAGLLGAWAVMTFVMDGDFHVVWGNALAIIGGGTLATLLTGLLFALRPLSVRPARMLRARE</sequence>
<dbReference type="Proteomes" id="UP000305887">
    <property type="component" value="Unassembled WGS sequence"/>
</dbReference>
<feature type="transmembrane region" description="Helical" evidence="6">
    <location>
        <begin position="264"/>
        <end position="288"/>
    </location>
</feature>
<evidence type="ECO:0000256" key="5">
    <source>
        <dbReference type="ARBA" id="ARBA00023136"/>
    </source>
</evidence>
<dbReference type="GO" id="GO:0005886">
    <property type="term" value="C:plasma membrane"/>
    <property type="evidence" value="ECO:0007669"/>
    <property type="project" value="UniProtKB-SubCell"/>
</dbReference>
<organism evidence="8 9">
    <name type="scientific">Rubellimicrobium rubrum</name>
    <dbReference type="NCBI Taxonomy" id="2585369"/>
    <lineage>
        <taxon>Bacteria</taxon>
        <taxon>Pseudomonadati</taxon>
        <taxon>Pseudomonadota</taxon>
        <taxon>Alphaproteobacteria</taxon>
        <taxon>Rhodobacterales</taxon>
        <taxon>Roseobacteraceae</taxon>
        <taxon>Rubellimicrobium</taxon>
    </lineage>
</organism>
<evidence type="ECO:0000256" key="2">
    <source>
        <dbReference type="ARBA" id="ARBA00022475"/>
    </source>
</evidence>
<evidence type="ECO:0000256" key="4">
    <source>
        <dbReference type="ARBA" id="ARBA00022989"/>
    </source>
</evidence>
<dbReference type="InterPro" id="IPR038766">
    <property type="entry name" value="Membrane_comp_ABC_pdt"/>
</dbReference>
<feature type="transmembrane region" description="Helical" evidence="6">
    <location>
        <begin position="309"/>
        <end position="334"/>
    </location>
</feature>
<comment type="subcellular location">
    <subcellularLocation>
        <location evidence="1">Cell membrane</location>
        <topology evidence="1">Multi-pass membrane protein</topology>
    </subcellularLocation>
</comment>